<comment type="caution">
    <text evidence="2">The sequence shown here is derived from an EMBL/GenBank/DDBJ whole genome shotgun (WGS) entry which is preliminary data.</text>
</comment>
<reference evidence="2 3" key="1">
    <citation type="submission" date="2015-07" db="EMBL/GenBank/DDBJ databases">
        <title>Comparative genomics of the Sigatoka disease complex on banana suggests a link between parallel evolutionary changes in Pseudocercospora fijiensis and Pseudocercospora eumusae and increased virulence on the banana host.</title>
        <authorList>
            <person name="Chang T.-C."/>
            <person name="Salvucci A."/>
            <person name="Crous P.W."/>
            <person name="Stergiopoulos I."/>
        </authorList>
    </citation>
    <scope>NUCLEOTIDE SEQUENCE [LARGE SCALE GENOMIC DNA]</scope>
    <source>
        <strain evidence="2 3">CBS 114824</strain>
    </source>
</reference>
<keyword evidence="3" id="KW-1185">Reference proteome</keyword>
<feature type="compositionally biased region" description="Polar residues" evidence="1">
    <location>
        <begin position="39"/>
        <end position="51"/>
    </location>
</feature>
<dbReference type="EMBL" id="LFZN01000063">
    <property type="protein sequence ID" value="KXT01000.1"/>
    <property type="molecule type" value="Genomic_DNA"/>
</dbReference>
<organism evidence="2 3">
    <name type="scientific">Pseudocercospora eumusae</name>
    <dbReference type="NCBI Taxonomy" id="321146"/>
    <lineage>
        <taxon>Eukaryota</taxon>
        <taxon>Fungi</taxon>
        <taxon>Dikarya</taxon>
        <taxon>Ascomycota</taxon>
        <taxon>Pezizomycotina</taxon>
        <taxon>Dothideomycetes</taxon>
        <taxon>Dothideomycetidae</taxon>
        <taxon>Mycosphaerellales</taxon>
        <taxon>Mycosphaerellaceae</taxon>
        <taxon>Pseudocercospora</taxon>
    </lineage>
</organism>
<proteinExistence type="predicted"/>
<feature type="region of interest" description="Disordered" evidence="1">
    <location>
        <begin position="38"/>
        <end position="111"/>
    </location>
</feature>
<dbReference type="AlphaFoldDB" id="A0A139HEW8"/>
<evidence type="ECO:0000256" key="1">
    <source>
        <dbReference type="SAM" id="MobiDB-lite"/>
    </source>
</evidence>
<sequence>MANLYLREAQMNGVSAHPGVFLSDQSVVSFTGVFKTKRLNVSNAPSGTETPGSRKRHRSAELPSSTKSRRLGGSTTETPTTLKEQRDATLRRSKLTPSGTDTGIEAYSGPV</sequence>
<accession>A0A139HEW8</accession>
<name>A0A139HEW8_9PEZI</name>
<protein>
    <submittedName>
        <fullName evidence="2">Uncharacterized protein</fullName>
    </submittedName>
</protein>
<evidence type="ECO:0000313" key="3">
    <source>
        <dbReference type="Proteomes" id="UP000070133"/>
    </source>
</evidence>
<evidence type="ECO:0000313" key="2">
    <source>
        <dbReference type="EMBL" id="KXT01000.1"/>
    </source>
</evidence>
<dbReference type="Proteomes" id="UP000070133">
    <property type="component" value="Unassembled WGS sequence"/>
</dbReference>
<feature type="compositionally biased region" description="Polar residues" evidence="1">
    <location>
        <begin position="73"/>
        <end position="82"/>
    </location>
</feature>
<gene>
    <name evidence="2" type="ORF">AC578_4425</name>
</gene>